<dbReference type="GO" id="GO:0006400">
    <property type="term" value="P:tRNA modification"/>
    <property type="evidence" value="ECO:0007669"/>
    <property type="project" value="TreeGrafter"/>
</dbReference>
<evidence type="ECO:0000256" key="1">
    <source>
        <dbReference type="ARBA" id="ARBA00022801"/>
    </source>
</evidence>
<evidence type="ECO:0000313" key="8">
    <source>
        <dbReference type="EMBL" id="OQE27709.1"/>
    </source>
</evidence>
<dbReference type="PANTHER" id="PTHR21314:SF0">
    <property type="entry name" value="QUEUOSINE 5'-PHOSPHATE N-GLYCOSYLASE_HYDROLASE"/>
    <property type="match status" value="1"/>
</dbReference>
<dbReference type="Proteomes" id="UP000191285">
    <property type="component" value="Unassembled WGS sequence"/>
</dbReference>
<comment type="function">
    <text evidence="6">Catalyzes the hydrolysis of queuosine 5'-phosphate, releasing the nucleobase queuine (q). Is required for salvage of queuine from exogenous queuosine (Q) that is imported and then converted to queuosine 5'-phosphate intracellularly.</text>
</comment>
<dbReference type="STRING" id="303698.A0A1V6TPF7"/>
<name>A0A1V6TPF7_9EURO</name>
<comment type="catalytic activity">
    <reaction evidence="5 6">
        <text>queuosine 5'-phosphate + H2O = queuine + D-ribose 5-phosphate</text>
        <dbReference type="Rhea" id="RHEA:75387"/>
        <dbReference type="ChEBI" id="CHEBI:15377"/>
        <dbReference type="ChEBI" id="CHEBI:17433"/>
        <dbReference type="ChEBI" id="CHEBI:78346"/>
        <dbReference type="ChEBI" id="CHEBI:194371"/>
    </reaction>
    <physiologicalReaction direction="left-to-right" evidence="5 6">
        <dbReference type="Rhea" id="RHEA:75388"/>
    </physiologicalReaction>
</comment>
<evidence type="ECO:0000256" key="3">
    <source>
        <dbReference type="ARBA" id="ARBA00035306"/>
    </source>
</evidence>
<dbReference type="AlphaFoldDB" id="A0A1V6TPF7"/>
<evidence type="ECO:0000313" key="9">
    <source>
        <dbReference type="Proteomes" id="UP000191285"/>
    </source>
</evidence>
<comment type="similarity">
    <text evidence="2 6">Belongs to the QNG1 protein family.</text>
</comment>
<evidence type="ECO:0000256" key="2">
    <source>
        <dbReference type="ARBA" id="ARBA00035119"/>
    </source>
</evidence>
<organism evidence="8 9">
    <name type="scientific">Penicillium steckii</name>
    <dbReference type="NCBI Taxonomy" id="303698"/>
    <lineage>
        <taxon>Eukaryota</taxon>
        <taxon>Fungi</taxon>
        <taxon>Dikarya</taxon>
        <taxon>Ascomycota</taxon>
        <taxon>Pezizomycotina</taxon>
        <taxon>Eurotiomycetes</taxon>
        <taxon>Eurotiomycetidae</taxon>
        <taxon>Eurotiales</taxon>
        <taxon>Aspergillaceae</taxon>
        <taxon>Penicillium</taxon>
    </lineage>
</organism>
<protein>
    <recommendedName>
        <fullName evidence="3 6">Queuosine 5'-phosphate N-glycosylase/hydrolase</fullName>
        <ecNumber evidence="6">3.2.2.-</ecNumber>
    </recommendedName>
    <alternativeName>
        <fullName evidence="4 6">Queuosine-nucleotide N-glycosylase/hydrolase</fullName>
    </alternativeName>
</protein>
<keyword evidence="9" id="KW-1185">Reference proteome</keyword>
<proteinExistence type="inferred from homology"/>
<sequence length="423" mass="48783">MPSLEPIPNRNPNLPDGGSDDEADPELVELLRQHLGMGGKQQNNLPPETRVLEGAQYVFDNAIDVALSPAQTKEAAETIWRLMQKKAYSTKTWSEHELHPKTKDENTVDFIFTMDLLNFSFWSDEKDESKRFCIEYRGKKWTGYWSLVAALQRALEEGIPITTPEFWIDEEHCTEEVLRHVFRSATDEEIPLFKKRMQCLREAGEVLCNEFEGSFVTCVEDANLSAAGLVNLLTENFACFRDETKLNGKRVRLYKRAQILVADLWACFDGEDYGEFNDIDKITMFADYRIPQMLHQLGCLRLSPSLESHIRDLKPIPSGSTWEIELRGTSIWCVELIKREIEKRHPEVKDAGRKGVTSSEENTPQDSEVENEDAEEKTKAEKPAKTYGINAILIDFFLYDTMKNLEQEHNESIPHHRTRSIWY</sequence>
<comment type="caution">
    <text evidence="8">The sequence shown here is derived from an EMBL/GenBank/DDBJ whole genome shotgun (WGS) entry which is preliminary data.</text>
</comment>
<feature type="region of interest" description="Disordered" evidence="7">
    <location>
        <begin position="1"/>
        <end position="24"/>
    </location>
</feature>
<evidence type="ECO:0000256" key="4">
    <source>
        <dbReference type="ARBA" id="ARBA00035393"/>
    </source>
</evidence>
<dbReference type="EMBL" id="MLKD01000004">
    <property type="protein sequence ID" value="OQE27709.1"/>
    <property type="molecule type" value="Genomic_DNA"/>
</dbReference>
<evidence type="ECO:0000256" key="7">
    <source>
        <dbReference type="SAM" id="MobiDB-lite"/>
    </source>
</evidence>
<evidence type="ECO:0000256" key="5">
    <source>
        <dbReference type="ARBA" id="ARBA00048204"/>
    </source>
</evidence>
<feature type="compositionally biased region" description="Polar residues" evidence="7">
    <location>
        <begin position="356"/>
        <end position="366"/>
    </location>
</feature>
<dbReference type="InterPro" id="IPR019438">
    <property type="entry name" value="Q_salvage"/>
</dbReference>
<evidence type="ECO:0000256" key="6">
    <source>
        <dbReference type="RuleBase" id="RU365002"/>
    </source>
</evidence>
<keyword evidence="1 6" id="KW-0378">Hydrolase</keyword>
<gene>
    <name evidence="8" type="ORF">PENSTE_c004G08530</name>
</gene>
<accession>A0A1V6TPF7</accession>
<dbReference type="OrthoDB" id="416777at2759"/>
<dbReference type="PANTHER" id="PTHR21314">
    <property type="entry name" value="QUEUOSINE 5'-PHOSPHATE N-GLYCOSYLASE_HYDROLASE-RELATED"/>
    <property type="match status" value="1"/>
</dbReference>
<dbReference type="GO" id="GO:0016787">
    <property type="term" value="F:hydrolase activity"/>
    <property type="evidence" value="ECO:0007669"/>
    <property type="project" value="UniProtKB-KW"/>
</dbReference>
<reference evidence="9" key="1">
    <citation type="journal article" date="2017" name="Nat. Microbiol.">
        <title>Global analysis of biosynthetic gene clusters reveals vast potential of secondary metabolite production in Penicillium species.</title>
        <authorList>
            <person name="Nielsen J.C."/>
            <person name="Grijseels S."/>
            <person name="Prigent S."/>
            <person name="Ji B."/>
            <person name="Dainat J."/>
            <person name="Nielsen K.F."/>
            <person name="Frisvad J.C."/>
            <person name="Workman M."/>
            <person name="Nielsen J."/>
        </authorList>
    </citation>
    <scope>NUCLEOTIDE SEQUENCE [LARGE SCALE GENOMIC DNA]</scope>
    <source>
        <strain evidence="9">IBT 24891</strain>
    </source>
</reference>
<dbReference type="EC" id="3.2.2.-" evidence="6"/>
<feature type="region of interest" description="Disordered" evidence="7">
    <location>
        <begin position="347"/>
        <end position="382"/>
    </location>
</feature>
<dbReference type="Pfam" id="PF10343">
    <property type="entry name" value="Q_salvage"/>
    <property type="match status" value="1"/>
</dbReference>